<evidence type="ECO:0000256" key="5">
    <source>
        <dbReference type="ARBA" id="ARBA00023242"/>
    </source>
</evidence>
<evidence type="ECO:0000313" key="10">
    <source>
        <dbReference type="Proteomes" id="UP001235939"/>
    </source>
</evidence>
<keyword evidence="4" id="KW-0804">Transcription</keyword>
<keyword evidence="5 6" id="KW-0539">Nucleus</keyword>
<dbReference type="Gene3D" id="2.60.40.820">
    <property type="entry name" value="Transcription factor, T-box"/>
    <property type="match status" value="1"/>
</dbReference>
<evidence type="ECO:0000256" key="1">
    <source>
        <dbReference type="ARBA" id="ARBA00004123"/>
    </source>
</evidence>
<comment type="caution">
    <text evidence="6">Lacks conserved residue(s) required for the propagation of feature annotation.</text>
</comment>
<evidence type="ECO:0000256" key="4">
    <source>
        <dbReference type="ARBA" id="ARBA00023163"/>
    </source>
</evidence>
<accession>A0ABY6LEV2</accession>
<dbReference type="SMART" id="SM00425">
    <property type="entry name" value="TBOX"/>
    <property type="match status" value="1"/>
</dbReference>
<protein>
    <submittedName>
        <fullName evidence="9">Bi</fullName>
    </submittedName>
</protein>
<gene>
    <name evidence="9" type="ORF">LAZ67_18000462</name>
</gene>
<dbReference type="EMBL" id="CP092880">
    <property type="protein sequence ID" value="UYV79722.1"/>
    <property type="molecule type" value="Genomic_DNA"/>
</dbReference>
<keyword evidence="3 6" id="KW-0238">DNA-binding</keyword>
<dbReference type="SUPFAM" id="SSF49417">
    <property type="entry name" value="p53-like transcription factors"/>
    <property type="match status" value="1"/>
</dbReference>
<feature type="region of interest" description="Disordered" evidence="7">
    <location>
        <begin position="141"/>
        <end position="166"/>
    </location>
</feature>
<dbReference type="Proteomes" id="UP001235939">
    <property type="component" value="Chromosome 18"/>
</dbReference>
<sequence>MFILFLECFRRMFPAYKVRVSGLDKKSKYILLMDIVAADDCRYKFHNSRWVVAGKADPEMPKRMYIHPDSPSTGEQWMQKVVSFHKLKITNNISDKHGFREEKKVKSPQMVGWRGAAGIMRFLRRRGSWQLIMLRAPAAEGGQGAHKPIPEDLVAPGMAPSHVSRR</sequence>
<evidence type="ECO:0000256" key="2">
    <source>
        <dbReference type="ARBA" id="ARBA00023015"/>
    </source>
</evidence>
<evidence type="ECO:0000313" key="9">
    <source>
        <dbReference type="EMBL" id="UYV79722.1"/>
    </source>
</evidence>
<evidence type="ECO:0000256" key="7">
    <source>
        <dbReference type="SAM" id="MobiDB-lite"/>
    </source>
</evidence>
<keyword evidence="2" id="KW-0805">Transcription regulation</keyword>
<proteinExistence type="predicted"/>
<dbReference type="PRINTS" id="PR00937">
    <property type="entry name" value="TBOX"/>
</dbReference>
<evidence type="ECO:0000256" key="6">
    <source>
        <dbReference type="PROSITE-ProRule" id="PRU00201"/>
    </source>
</evidence>
<evidence type="ECO:0000256" key="3">
    <source>
        <dbReference type="ARBA" id="ARBA00023125"/>
    </source>
</evidence>
<dbReference type="PROSITE" id="PS01264">
    <property type="entry name" value="TBOX_2"/>
    <property type="match status" value="1"/>
</dbReference>
<dbReference type="PROSITE" id="PS50252">
    <property type="entry name" value="TBOX_3"/>
    <property type="match status" value="1"/>
</dbReference>
<name>A0ABY6LEV2_9ARAC</name>
<dbReference type="InterPro" id="IPR018186">
    <property type="entry name" value="TF_T-box_CS"/>
</dbReference>
<dbReference type="Pfam" id="PF00907">
    <property type="entry name" value="T-box"/>
    <property type="match status" value="1"/>
</dbReference>
<dbReference type="InterPro" id="IPR046360">
    <property type="entry name" value="T-box_DNA-bd"/>
</dbReference>
<dbReference type="PANTHER" id="PTHR11267:SF181">
    <property type="entry name" value="OPTOMOTOR-BLIND PROTEIN"/>
    <property type="match status" value="1"/>
</dbReference>
<feature type="domain" description="T-box" evidence="8">
    <location>
        <begin position="1"/>
        <end position="98"/>
    </location>
</feature>
<dbReference type="InterPro" id="IPR008967">
    <property type="entry name" value="p53-like_TF_DNA-bd_sf"/>
</dbReference>
<keyword evidence="10" id="KW-1185">Reference proteome</keyword>
<dbReference type="InterPro" id="IPR001699">
    <property type="entry name" value="TF_T-box"/>
</dbReference>
<comment type="subcellular location">
    <subcellularLocation>
        <location evidence="1 6">Nucleus</location>
    </subcellularLocation>
</comment>
<dbReference type="PANTHER" id="PTHR11267">
    <property type="entry name" value="T-BOX PROTEIN-RELATED"/>
    <property type="match status" value="1"/>
</dbReference>
<dbReference type="InterPro" id="IPR036960">
    <property type="entry name" value="T-box_sf"/>
</dbReference>
<reference evidence="9 10" key="1">
    <citation type="submission" date="2022-01" db="EMBL/GenBank/DDBJ databases">
        <title>A chromosomal length assembly of Cordylochernes scorpioides.</title>
        <authorList>
            <person name="Zeh D."/>
            <person name="Zeh J."/>
        </authorList>
    </citation>
    <scope>NUCLEOTIDE SEQUENCE [LARGE SCALE GENOMIC DNA]</scope>
    <source>
        <strain evidence="9">IN4F17</strain>
        <tissue evidence="9">Whole Body</tissue>
    </source>
</reference>
<organism evidence="9 10">
    <name type="scientific">Cordylochernes scorpioides</name>
    <dbReference type="NCBI Taxonomy" id="51811"/>
    <lineage>
        <taxon>Eukaryota</taxon>
        <taxon>Metazoa</taxon>
        <taxon>Ecdysozoa</taxon>
        <taxon>Arthropoda</taxon>
        <taxon>Chelicerata</taxon>
        <taxon>Arachnida</taxon>
        <taxon>Pseudoscorpiones</taxon>
        <taxon>Cheliferoidea</taxon>
        <taxon>Chernetidae</taxon>
        <taxon>Cordylochernes</taxon>
    </lineage>
</organism>
<evidence type="ECO:0000259" key="8">
    <source>
        <dbReference type="PROSITE" id="PS50252"/>
    </source>
</evidence>